<keyword evidence="14" id="KW-1185">Reference proteome</keyword>
<dbReference type="EC" id="3.1.1.29" evidence="2"/>
<dbReference type="Pfam" id="PF00472">
    <property type="entry name" value="RF-1"/>
    <property type="match status" value="1"/>
</dbReference>
<evidence type="ECO:0000256" key="11">
    <source>
        <dbReference type="ARBA" id="ARBA00041531"/>
    </source>
</evidence>
<dbReference type="GO" id="GO:0005743">
    <property type="term" value="C:mitochondrial inner membrane"/>
    <property type="evidence" value="ECO:0007669"/>
    <property type="project" value="UniProtKB-ARBA"/>
</dbReference>
<keyword evidence="7" id="KW-0496">Mitochondrion</keyword>
<dbReference type="AlphaFoldDB" id="A0A8J6BR75"/>
<keyword evidence="4" id="KW-0648">Protein biosynthesis</keyword>
<evidence type="ECO:0000256" key="8">
    <source>
        <dbReference type="ARBA" id="ARBA00023274"/>
    </source>
</evidence>
<evidence type="ECO:0000256" key="4">
    <source>
        <dbReference type="ARBA" id="ARBA00022917"/>
    </source>
</evidence>
<evidence type="ECO:0000256" key="5">
    <source>
        <dbReference type="ARBA" id="ARBA00022946"/>
    </source>
</evidence>
<dbReference type="InterPro" id="IPR000352">
    <property type="entry name" value="Pep_chain_release_fac_I"/>
</dbReference>
<dbReference type="GO" id="GO:0016150">
    <property type="term" value="F:translation release factor activity, codon nonspecific"/>
    <property type="evidence" value="ECO:0007669"/>
    <property type="project" value="TreeGrafter"/>
</dbReference>
<comment type="caution">
    <text evidence="13">The sequence shown here is derived from an EMBL/GenBank/DDBJ whole genome shotgun (WGS) entry which is preliminary data.</text>
</comment>
<dbReference type="FunFam" id="3.30.160.20:FF:000050">
    <property type="entry name" value="Peptidyl-tRNA hydrolase ICT1, mitochondrial"/>
    <property type="match status" value="1"/>
</dbReference>
<reference evidence="13" key="1">
    <citation type="thesis" date="2020" institute="ProQuest LLC" country="789 East Eisenhower Parkway, Ann Arbor, MI, USA">
        <title>Comparative Genomics and Chromosome Evolution.</title>
        <authorList>
            <person name="Mudd A.B."/>
        </authorList>
    </citation>
    <scope>NUCLEOTIDE SEQUENCE</scope>
    <source>
        <strain evidence="13">HN-11 Male</strain>
        <tissue evidence="13">Kidney and liver</tissue>
    </source>
</reference>
<evidence type="ECO:0000256" key="6">
    <source>
        <dbReference type="ARBA" id="ARBA00022980"/>
    </source>
</evidence>
<evidence type="ECO:0000256" key="1">
    <source>
        <dbReference type="ARBA" id="ARBA00004173"/>
    </source>
</evidence>
<accession>A0A8J6BR75</accession>
<evidence type="ECO:0000256" key="3">
    <source>
        <dbReference type="ARBA" id="ARBA00022801"/>
    </source>
</evidence>
<keyword evidence="6" id="KW-0689">Ribosomal protein</keyword>
<evidence type="ECO:0000313" key="14">
    <source>
        <dbReference type="Proteomes" id="UP000770717"/>
    </source>
</evidence>
<dbReference type="SUPFAM" id="SSF110916">
    <property type="entry name" value="Peptidyl-tRNA hydrolase domain-like"/>
    <property type="match status" value="1"/>
</dbReference>
<keyword evidence="8" id="KW-0687">Ribonucleoprotein</keyword>
<comment type="subcellular location">
    <subcellularLocation>
        <location evidence="1">Mitochondrion</location>
    </subcellularLocation>
</comment>
<dbReference type="Gene3D" id="3.30.160.20">
    <property type="match status" value="1"/>
</dbReference>
<evidence type="ECO:0000256" key="9">
    <source>
        <dbReference type="ARBA" id="ARBA00038225"/>
    </source>
</evidence>
<proteinExistence type="inferred from homology"/>
<evidence type="ECO:0000313" key="13">
    <source>
        <dbReference type="EMBL" id="KAG9466288.1"/>
    </source>
</evidence>
<dbReference type="OrthoDB" id="270639at2759"/>
<dbReference type="PANTHER" id="PTHR11075:SF54">
    <property type="entry name" value="LARGE RIBOSOMAL SUBUNIT PROTEIN ML62"/>
    <property type="match status" value="1"/>
</dbReference>
<organism evidence="13 14">
    <name type="scientific">Eleutherodactylus coqui</name>
    <name type="common">Puerto Rican coqui</name>
    <dbReference type="NCBI Taxonomy" id="57060"/>
    <lineage>
        <taxon>Eukaryota</taxon>
        <taxon>Metazoa</taxon>
        <taxon>Chordata</taxon>
        <taxon>Craniata</taxon>
        <taxon>Vertebrata</taxon>
        <taxon>Euteleostomi</taxon>
        <taxon>Amphibia</taxon>
        <taxon>Batrachia</taxon>
        <taxon>Anura</taxon>
        <taxon>Neobatrachia</taxon>
        <taxon>Hyloidea</taxon>
        <taxon>Eleutherodactylidae</taxon>
        <taxon>Eleutherodactylinae</taxon>
        <taxon>Eleutherodactylus</taxon>
        <taxon>Eleutherodactylus</taxon>
    </lineage>
</organism>
<sequence>MAAAGVLPRLSFFRALGVRYSSGFQSAYSLDKLYPESSNRSCEVKRGDVIDVPVDRLTISYSKSSGPGGQNVNKVNTKAEIRFHLSSADWISEDVRQKISVQFKNRINRNGELIVASQVSRHQMRNLADCLDKIRTMISEATEMPKIESMEDAELRRIRLENMNRERLRQKKMHSSLKQSRSISVD</sequence>
<evidence type="ECO:0000256" key="7">
    <source>
        <dbReference type="ARBA" id="ARBA00023128"/>
    </source>
</evidence>
<dbReference type="GO" id="GO:0005762">
    <property type="term" value="C:mitochondrial large ribosomal subunit"/>
    <property type="evidence" value="ECO:0007669"/>
    <property type="project" value="TreeGrafter"/>
</dbReference>
<gene>
    <name evidence="13" type="ORF">GDO78_016865</name>
</gene>
<name>A0A8J6BR75_ELECQ</name>
<keyword evidence="5" id="KW-0809">Transit peptide</keyword>
<dbReference type="GO" id="GO:0070126">
    <property type="term" value="P:mitochondrial translational termination"/>
    <property type="evidence" value="ECO:0007669"/>
    <property type="project" value="TreeGrafter"/>
</dbReference>
<dbReference type="PANTHER" id="PTHR11075">
    <property type="entry name" value="PEPTIDE CHAIN RELEASE FACTOR"/>
    <property type="match status" value="1"/>
</dbReference>
<dbReference type="GO" id="GO:0004045">
    <property type="term" value="F:peptidyl-tRNA hydrolase activity"/>
    <property type="evidence" value="ECO:0007669"/>
    <property type="project" value="UniProtKB-EC"/>
</dbReference>
<feature type="domain" description="Prokaryotic-type class I peptide chain release factors" evidence="12">
    <location>
        <begin position="50"/>
        <end position="181"/>
    </location>
</feature>
<comment type="similarity">
    <text evidence="9">Belongs to the prokaryotic/mitochondrial release factor family. Mitochondrion-specific ribosomal protein mL62 subfamily.</text>
</comment>
<protein>
    <recommendedName>
        <fullName evidence="10">Large ribosomal subunit protein mL62</fullName>
        <ecNumber evidence="2">3.1.1.29</ecNumber>
    </recommendedName>
    <alternativeName>
        <fullName evidence="11">Peptidyl-tRNA hydrolase ICT1, mitochondrial</fullName>
    </alternativeName>
</protein>
<dbReference type="Proteomes" id="UP000770717">
    <property type="component" value="Unassembled WGS sequence"/>
</dbReference>
<evidence type="ECO:0000256" key="10">
    <source>
        <dbReference type="ARBA" id="ARBA00039441"/>
    </source>
</evidence>
<dbReference type="EMBL" id="WNTK01002164">
    <property type="protein sequence ID" value="KAG9466288.1"/>
    <property type="molecule type" value="Genomic_DNA"/>
</dbReference>
<keyword evidence="3" id="KW-0378">Hydrolase</keyword>
<dbReference type="InterPro" id="IPR052104">
    <property type="entry name" value="Mito_Release_Factor_mL62"/>
</dbReference>
<evidence type="ECO:0000259" key="12">
    <source>
        <dbReference type="Pfam" id="PF00472"/>
    </source>
</evidence>
<evidence type="ECO:0000256" key="2">
    <source>
        <dbReference type="ARBA" id="ARBA00013260"/>
    </source>
</evidence>